<proteinExistence type="predicted"/>
<keyword evidence="3" id="KW-1185">Reference proteome</keyword>
<dbReference type="Proteomes" id="UP001160301">
    <property type="component" value="Unassembled WGS sequence"/>
</dbReference>
<reference evidence="2 3" key="1">
    <citation type="submission" date="2023-04" db="EMBL/GenBank/DDBJ databases">
        <title>The genome sequence of Polyangium sorediatum DSM14670.</title>
        <authorList>
            <person name="Zhang X."/>
        </authorList>
    </citation>
    <scope>NUCLEOTIDE SEQUENCE [LARGE SCALE GENOMIC DNA]</scope>
    <source>
        <strain evidence="2 3">DSM 14670</strain>
    </source>
</reference>
<evidence type="ECO:0000313" key="2">
    <source>
        <dbReference type="EMBL" id="MDI1437478.1"/>
    </source>
</evidence>
<protein>
    <submittedName>
        <fullName evidence="2">Uncharacterized protein</fullName>
    </submittedName>
</protein>
<evidence type="ECO:0000256" key="1">
    <source>
        <dbReference type="SAM" id="MobiDB-lite"/>
    </source>
</evidence>
<sequence>MLPFFSTFVGQRGRRTSLRLLSSLSTLTLGSALLSSCADRPGLADAPAAADRGPGLSLPGAEPRTPTDPLYLTVGPEIGLDAPVLGDVEGVKQSPAIAYGGGQYLVVWEDAREAATGEATINVPLYAARVAQDGTPIDSPAFRIGRGGKPAVASDGVGFLVTYIGAPGAACHECGVRIDTNGAILDATPLTIAATGTYRAPAVAWNGAAYQAVWACGGTTSICSAQITPAGVVGPMVSVPLPVAPYDPPRPHRQLRVASDGTGSLVLGWSPTFALSAIRLDAQGAPVGAAFPVGPTPSYESDDLALTFDGTNYVAAWSHEDLEQVSAARITSAGAVLDPGGIVLDTPSLGEPATHLALASDGGVTMVFWRVWTEEEDFTPLRAARISSGGVPLDAAPLDVGKGRSLAAAASGGEALLIFADGLFDYDLRHTNLRARRVATDGTLPAPPSRVATGMNGQQGPALAFDGTNYFAVWTDTRQGGMGSVYGARVAPDGQVLDANGIQVLPGIPSVLGDPGLYRYAYRVGFDGTNFIVLSETSDFHPQGCGGWSSVTRVSPGGAVLGDVALPGVACTTYTMANSPAGSLFVAFDEYISFTTVAAFMNDQGVVSGPFTIDLPDVYSAPVAFSFDGTNHLATYGMGNGLGGARMSPSGVLVDTALFPIASSSAPLVEGPVAAVFDGQNHVVVWVSKDGGANVLRAARVSPAGTVLDPDGFVIAPIVNGCGDAQPKAFPSAAFDGQRIVVTWREREATAGGCATALRGVELSPGGMVEPVFTVAPPGLDTRATALASDGAGKTLALYSRFMLGAPFDHYRVRGRILGEMGGSGGAGGAGGSGGEGGGGPGGAGGAGGVGGSGGEGGSGGAGGGGG</sequence>
<evidence type="ECO:0000313" key="3">
    <source>
        <dbReference type="Proteomes" id="UP001160301"/>
    </source>
</evidence>
<feature type="region of interest" description="Disordered" evidence="1">
    <location>
        <begin position="825"/>
        <end position="867"/>
    </location>
</feature>
<dbReference type="EMBL" id="JARZHI010000129">
    <property type="protein sequence ID" value="MDI1437478.1"/>
    <property type="molecule type" value="Genomic_DNA"/>
</dbReference>
<name>A0ABT6PAB3_9BACT</name>
<gene>
    <name evidence="2" type="ORF">QHF89_48670</name>
</gene>
<feature type="compositionally biased region" description="Low complexity" evidence="1">
    <location>
        <begin position="45"/>
        <end position="56"/>
    </location>
</feature>
<accession>A0ABT6PAB3</accession>
<feature type="non-terminal residue" evidence="2">
    <location>
        <position position="867"/>
    </location>
</feature>
<feature type="region of interest" description="Disordered" evidence="1">
    <location>
        <begin position="45"/>
        <end position="68"/>
    </location>
</feature>
<organism evidence="2 3">
    <name type="scientific">Polyangium sorediatum</name>
    <dbReference type="NCBI Taxonomy" id="889274"/>
    <lineage>
        <taxon>Bacteria</taxon>
        <taxon>Pseudomonadati</taxon>
        <taxon>Myxococcota</taxon>
        <taxon>Polyangia</taxon>
        <taxon>Polyangiales</taxon>
        <taxon>Polyangiaceae</taxon>
        <taxon>Polyangium</taxon>
    </lineage>
</organism>
<comment type="caution">
    <text evidence="2">The sequence shown here is derived from an EMBL/GenBank/DDBJ whole genome shotgun (WGS) entry which is preliminary data.</text>
</comment>